<dbReference type="OrthoDB" id="407355at2759"/>
<dbReference type="AlphaFoldDB" id="A0A517L6Q7"/>
<feature type="compositionally biased region" description="Polar residues" evidence="6">
    <location>
        <begin position="387"/>
        <end position="402"/>
    </location>
</feature>
<keyword evidence="11" id="KW-1185">Reference proteome</keyword>
<keyword evidence="7" id="KW-0472">Membrane</keyword>
<gene>
    <name evidence="10" type="ORF">FKW77_001848</name>
</gene>
<keyword evidence="7" id="KW-1133">Transmembrane helix</keyword>
<dbReference type="SUPFAM" id="SSF51197">
    <property type="entry name" value="Clavaminate synthase-like"/>
    <property type="match status" value="1"/>
</dbReference>
<dbReference type="GO" id="GO:0006032">
    <property type="term" value="P:chitin catabolic process"/>
    <property type="evidence" value="ECO:0007669"/>
    <property type="project" value="UniProtKB-KW"/>
</dbReference>
<comment type="cofactor">
    <cofactor evidence="1">
        <name>Co(2+)</name>
        <dbReference type="ChEBI" id="CHEBI:48828"/>
    </cofactor>
</comment>
<evidence type="ECO:0000313" key="10">
    <source>
        <dbReference type="EMBL" id="QDS71316.1"/>
    </source>
</evidence>
<evidence type="ECO:0000259" key="8">
    <source>
        <dbReference type="PROSITE" id="PS51471"/>
    </source>
</evidence>
<dbReference type="InterPro" id="IPR037151">
    <property type="entry name" value="AlkB-like_sf"/>
</dbReference>
<evidence type="ECO:0000313" key="11">
    <source>
        <dbReference type="Proteomes" id="UP000316270"/>
    </source>
</evidence>
<dbReference type="Gene3D" id="2.60.120.590">
    <property type="entry name" value="Alpha-ketoglutarate-dependent dioxygenase AlkB-like"/>
    <property type="match status" value="1"/>
</dbReference>
<proteinExistence type="predicted"/>
<comment type="catalytic activity">
    <reaction evidence="5">
        <text>[(1-&gt;4)-N-acetyl-beta-D-glucosaminyl](n) + n H2O = chitosan + n acetate</text>
        <dbReference type="Rhea" id="RHEA:10464"/>
        <dbReference type="Rhea" id="RHEA-COMP:9593"/>
        <dbReference type="Rhea" id="RHEA-COMP:9597"/>
        <dbReference type="ChEBI" id="CHEBI:15377"/>
        <dbReference type="ChEBI" id="CHEBI:17029"/>
        <dbReference type="ChEBI" id="CHEBI:30089"/>
        <dbReference type="ChEBI" id="CHEBI:57704"/>
        <dbReference type="EC" id="3.5.1.41"/>
    </reaction>
    <physiologicalReaction direction="left-to-right" evidence="5">
        <dbReference type="Rhea" id="RHEA:10465"/>
    </physiologicalReaction>
</comment>
<dbReference type="Proteomes" id="UP000316270">
    <property type="component" value="Chromosome 6"/>
</dbReference>
<evidence type="ECO:0000259" key="9">
    <source>
        <dbReference type="PROSITE" id="PS51677"/>
    </source>
</evidence>
<evidence type="ECO:0000256" key="2">
    <source>
        <dbReference type="ARBA" id="ARBA00023024"/>
    </source>
</evidence>
<dbReference type="Gene3D" id="3.20.20.370">
    <property type="entry name" value="Glycoside hydrolase/deacetylase"/>
    <property type="match status" value="1"/>
</dbReference>
<feature type="region of interest" description="Disordered" evidence="6">
    <location>
        <begin position="318"/>
        <end position="402"/>
    </location>
</feature>
<feature type="compositionally biased region" description="Basic and acidic residues" evidence="6">
    <location>
        <begin position="345"/>
        <end position="355"/>
    </location>
</feature>
<keyword evidence="2" id="KW-0624">Polysaccharide degradation</keyword>
<evidence type="ECO:0000256" key="1">
    <source>
        <dbReference type="ARBA" id="ARBA00001941"/>
    </source>
</evidence>
<feature type="compositionally biased region" description="Basic and acidic residues" evidence="6">
    <location>
        <begin position="363"/>
        <end position="385"/>
    </location>
</feature>
<accession>A0A517L6Q7</accession>
<dbReference type="Pfam" id="PF13532">
    <property type="entry name" value="2OG-FeII_Oxy_2"/>
    <property type="match status" value="1"/>
</dbReference>
<dbReference type="EMBL" id="CP042190">
    <property type="protein sequence ID" value="QDS71316.1"/>
    <property type="molecule type" value="Genomic_DNA"/>
</dbReference>
<dbReference type="GO" id="GO:0005975">
    <property type="term" value="P:carbohydrate metabolic process"/>
    <property type="evidence" value="ECO:0007669"/>
    <property type="project" value="InterPro"/>
</dbReference>
<keyword evidence="2" id="KW-0119">Carbohydrate metabolism</keyword>
<feature type="transmembrane region" description="Helical" evidence="7">
    <location>
        <begin position="947"/>
        <end position="965"/>
    </location>
</feature>
<keyword evidence="3" id="KW-0170">Cobalt</keyword>
<feature type="domain" description="Fe2OG dioxygenase" evidence="8">
    <location>
        <begin position="741"/>
        <end position="892"/>
    </location>
</feature>
<dbReference type="SUPFAM" id="SSF88713">
    <property type="entry name" value="Glycoside hydrolase/deacetylase"/>
    <property type="match status" value="1"/>
</dbReference>
<protein>
    <recommendedName>
        <fullName evidence="4">chitin deacetylase</fullName>
        <ecNumber evidence="4">3.5.1.41</ecNumber>
    </recommendedName>
</protein>
<dbReference type="PANTHER" id="PTHR10587">
    <property type="entry name" value="GLYCOSYL TRANSFERASE-RELATED"/>
    <property type="match status" value="1"/>
</dbReference>
<dbReference type="Pfam" id="PF01522">
    <property type="entry name" value="Polysacc_deac_1"/>
    <property type="match status" value="1"/>
</dbReference>
<evidence type="ECO:0000256" key="4">
    <source>
        <dbReference type="ARBA" id="ARBA00024056"/>
    </source>
</evidence>
<keyword evidence="7" id="KW-0812">Transmembrane</keyword>
<dbReference type="CDD" id="cd10958">
    <property type="entry name" value="CE4_NodB_like_2"/>
    <property type="match status" value="1"/>
</dbReference>
<dbReference type="InterPro" id="IPR011330">
    <property type="entry name" value="Glyco_hydro/deAcase_b/a-brl"/>
</dbReference>
<dbReference type="InterPro" id="IPR027450">
    <property type="entry name" value="AlkB-like"/>
</dbReference>
<feature type="domain" description="NodB homology" evidence="9">
    <location>
        <begin position="994"/>
        <end position="1175"/>
    </location>
</feature>
<evidence type="ECO:0000256" key="3">
    <source>
        <dbReference type="ARBA" id="ARBA00023285"/>
    </source>
</evidence>
<dbReference type="InterPro" id="IPR002509">
    <property type="entry name" value="NODB_dom"/>
</dbReference>
<dbReference type="PANTHER" id="PTHR10587:SF137">
    <property type="entry name" value="4-DEOXY-4-FORMAMIDO-L-ARABINOSE-PHOSPHOUNDECAPRENOL DEFORMYLASE ARND-RELATED"/>
    <property type="match status" value="1"/>
</dbReference>
<keyword evidence="2" id="KW-0146">Chitin degradation</keyword>
<evidence type="ECO:0000256" key="5">
    <source>
        <dbReference type="ARBA" id="ARBA00048494"/>
    </source>
</evidence>
<name>A0A517L6Q7_9PEZI</name>
<dbReference type="EC" id="3.5.1.41" evidence="4"/>
<dbReference type="InterPro" id="IPR050248">
    <property type="entry name" value="Polysacc_deacetylase_ArnD"/>
</dbReference>
<dbReference type="PROSITE" id="PS51471">
    <property type="entry name" value="FE2OG_OXY"/>
    <property type="match status" value="1"/>
</dbReference>
<evidence type="ECO:0000256" key="7">
    <source>
        <dbReference type="SAM" id="Phobius"/>
    </source>
</evidence>
<sequence>MSKRELAGLGYGFLGAGASDVIDRPRKRTRMSYADVPLDLDIDTLDQVHVEPPNSEGTSSVKTQKKAQARVATQLGHTASKSTAEAGILVVRFQISPVAFSDLLKRLEIPHGEVDVTSGAELPRDLDEKSLEVTLAALDTIESSHQHDQLLRQHVHDNSVLEPVVTASSTPLSSVPFEFYHNEPDSDVKAGAEDAHSRFGRSFIGDTPLSLINSPNSTNDGNKKLEELEQISRSIIKLSLSTQKPPPAGKPLVYADGKLARADLCESLPYFRAFKSAEHKGDGFSIGFLFDGGSDGRDIVSTNVVIAHGGGGLKVVDKKSREPVVANTSAKSAQRTRNTTRKNTQRADTDADAARVESPQSRDTTKALDSEVARQTKSDDQDRKMARTQSQEEGNQQRNLANNMKMSLPIAIIVGDKHPNVQFKIPHRSDDLGVYRYRFERLSSASPCWWKPRDVEEPVELGDLGAPERQTCESCEKSCEKVYLNGWMCTQAGCKSWWTLADGSRPEESDLLYDPAWLMKKTDFPPLSPPFKTRPDPWILKHDTAADAGFVWQATRGIVCQKCGRCGVRKEWSRWVCGNSACGEVYQMPKCYMEPRHLIDYYNPVDYGLFSHFDDKYLDPGCHLEDTHDGNWRNLLYTIPGIDCEECWILHMAANQRILEEKGGPNDMFSELQRKDIGLMRRSIGGDGITNQFTKNFGMPYKFVADVASESFDNAPKAVHDARARMNWAVRQILGEDNHADFNECMVLGYFEDNTMKYHDDGEKGLGPTIATLSLGGTARMTIRMKKKHYQGVMSGKFIDRKPFPGCLKEKERLAAWTELEKLGPAERAQRMKTLPKELGLGGIKNASVLLDMKVNHGDIVIMHGRLLQEIYEHQVKPLGKLRFALTCRNIELDSLKTTLRPDYEVEDEETPRKTITPDSWATSMPRFPRLFRVPPRYQRRARRSRIATMLLLFGVIFAFVTPFYCIYKPPTFLISYFQRRWPDVLFQVSTKSKVVALTIDDAPSEHTNEIMDVLKENGAKATFFVIGSQVPGREDILRRLVINGNELGNHAMHDEPSRSLSDSALIAEMQAVDKMIHDAYSAAPAPSPPKYFRPGSGFFSDRMRKIASNLGYRLVLGGIYPHDPQIPYWSINARHILSMIRPGGIIICHDRRSWTLPMLKKVLPEMKTRGYRVVSVTELLNEEQA</sequence>
<dbReference type="InterPro" id="IPR005123">
    <property type="entry name" value="Oxoglu/Fe-dep_dioxygenase_dom"/>
</dbReference>
<dbReference type="GO" id="GO:0009272">
    <property type="term" value="P:fungal-type cell wall biogenesis"/>
    <property type="evidence" value="ECO:0007669"/>
    <property type="project" value="UniProtKB-ARBA"/>
</dbReference>
<dbReference type="PROSITE" id="PS51677">
    <property type="entry name" value="NODB"/>
    <property type="match status" value="1"/>
</dbReference>
<reference evidence="10 11" key="1">
    <citation type="submission" date="2019-07" db="EMBL/GenBank/DDBJ databases">
        <title>Finished genome of Venturia effusa.</title>
        <authorList>
            <person name="Young C.A."/>
            <person name="Cox M.P."/>
            <person name="Ganley A.R.D."/>
            <person name="David W.J."/>
        </authorList>
    </citation>
    <scope>NUCLEOTIDE SEQUENCE [LARGE SCALE GENOMIC DNA]</scope>
    <source>
        <strain evidence="11">albino</strain>
    </source>
</reference>
<organism evidence="10 11">
    <name type="scientific">Venturia effusa</name>
    <dbReference type="NCBI Taxonomy" id="50376"/>
    <lineage>
        <taxon>Eukaryota</taxon>
        <taxon>Fungi</taxon>
        <taxon>Dikarya</taxon>
        <taxon>Ascomycota</taxon>
        <taxon>Pezizomycotina</taxon>
        <taxon>Dothideomycetes</taxon>
        <taxon>Pleosporomycetidae</taxon>
        <taxon>Venturiales</taxon>
        <taxon>Venturiaceae</taxon>
        <taxon>Venturia</taxon>
    </lineage>
</organism>
<dbReference type="GO" id="GO:0004099">
    <property type="term" value="F:chitin deacetylase activity"/>
    <property type="evidence" value="ECO:0007669"/>
    <property type="project" value="UniProtKB-EC"/>
</dbReference>
<evidence type="ECO:0000256" key="6">
    <source>
        <dbReference type="SAM" id="MobiDB-lite"/>
    </source>
</evidence>
<dbReference type="STRING" id="50376.A0A517L6Q7"/>